<comment type="caution">
    <text evidence="2">The sequence shown here is derived from an EMBL/GenBank/DDBJ whole genome shotgun (WGS) entry which is preliminary data.</text>
</comment>
<dbReference type="GO" id="GO:0005737">
    <property type="term" value="C:cytoplasm"/>
    <property type="evidence" value="ECO:0007669"/>
    <property type="project" value="TreeGrafter"/>
</dbReference>
<protein>
    <recommendedName>
        <fullName evidence="1">Protein kinase domain-containing protein</fullName>
    </recommendedName>
</protein>
<name>A0A9W4U556_9PLEO</name>
<evidence type="ECO:0000259" key="1">
    <source>
        <dbReference type="PROSITE" id="PS50011"/>
    </source>
</evidence>
<accession>A0A9W4U556</accession>
<evidence type="ECO:0000313" key="2">
    <source>
        <dbReference type="EMBL" id="CAI6291315.1"/>
    </source>
</evidence>
<dbReference type="GO" id="GO:0004674">
    <property type="term" value="F:protein serine/threonine kinase activity"/>
    <property type="evidence" value="ECO:0007669"/>
    <property type="project" value="TreeGrafter"/>
</dbReference>
<dbReference type="Gene3D" id="1.10.510.10">
    <property type="entry name" value="Transferase(Phosphotransferase) domain 1"/>
    <property type="match status" value="1"/>
</dbReference>
<dbReference type="PANTHER" id="PTHR44167">
    <property type="entry name" value="OVARIAN-SPECIFIC SERINE/THREONINE-PROTEIN KINASE LOK-RELATED"/>
    <property type="match status" value="1"/>
</dbReference>
<dbReference type="InterPro" id="IPR000719">
    <property type="entry name" value="Prot_kinase_dom"/>
</dbReference>
<dbReference type="PANTHER" id="PTHR44167:SF24">
    <property type="entry name" value="SERINE_THREONINE-PROTEIN KINASE CHK2"/>
    <property type="match status" value="1"/>
</dbReference>
<dbReference type="SMART" id="SM00220">
    <property type="entry name" value="S_TKc"/>
    <property type="match status" value="1"/>
</dbReference>
<keyword evidence="3" id="KW-1185">Reference proteome</keyword>
<dbReference type="InterPro" id="IPR011009">
    <property type="entry name" value="Kinase-like_dom_sf"/>
</dbReference>
<dbReference type="AlphaFoldDB" id="A0A9W4U556"/>
<proteinExistence type="predicted"/>
<dbReference type="OrthoDB" id="10252171at2759"/>
<dbReference type="Proteomes" id="UP001152607">
    <property type="component" value="Unassembled WGS sequence"/>
</dbReference>
<dbReference type="PROSITE" id="PS50011">
    <property type="entry name" value="PROTEIN_KINASE_DOM"/>
    <property type="match status" value="1"/>
</dbReference>
<dbReference type="EMBL" id="CAOQHR010000002">
    <property type="protein sequence ID" value="CAI6291315.1"/>
    <property type="molecule type" value="Genomic_DNA"/>
</dbReference>
<dbReference type="GO" id="GO:0044773">
    <property type="term" value="P:mitotic DNA damage checkpoint signaling"/>
    <property type="evidence" value="ECO:0007669"/>
    <property type="project" value="TreeGrafter"/>
</dbReference>
<dbReference type="SUPFAM" id="SSF56112">
    <property type="entry name" value="Protein kinase-like (PK-like)"/>
    <property type="match status" value="1"/>
</dbReference>
<sequence length="350" mass="39270">MSPALSFRRHGAIGTYVSTIRRGLRSLDPRSLSTVAGITGRQYVPGHILQSGSELLPFTTVQASCEGNSYILKYMPNRRWFDHLQSVAANFGHSSRLLMPVDSNEQESAVILPKFSNSLSRIIENNLEFPDGVRSKVLVSVAEAIKEMHDQDWLHLDICPDNVLINYSSDGNGEKTVKNVALGAFECAHKLDDGLAMCVQYPIGDVTWRSLETQTGTFISKASDIYSFGLLCLYTLGAKDLLVYDDVEELQKKKFTLQQEILARHLALFGPTLPEALMSRIKKEIWHKELNAAATAASKTLEMNPKWSFRYWGGSLGPEAYDLFSRMTNLNPWARPTIEQVLKHSVWDED</sequence>
<organism evidence="2 3">
    <name type="scientific">Periconia digitata</name>
    <dbReference type="NCBI Taxonomy" id="1303443"/>
    <lineage>
        <taxon>Eukaryota</taxon>
        <taxon>Fungi</taxon>
        <taxon>Dikarya</taxon>
        <taxon>Ascomycota</taxon>
        <taxon>Pezizomycotina</taxon>
        <taxon>Dothideomycetes</taxon>
        <taxon>Pleosporomycetidae</taxon>
        <taxon>Pleosporales</taxon>
        <taxon>Massarineae</taxon>
        <taxon>Periconiaceae</taxon>
        <taxon>Periconia</taxon>
    </lineage>
</organism>
<evidence type="ECO:0000313" key="3">
    <source>
        <dbReference type="Proteomes" id="UP001152607"/>
    </source>
</evidence>
<dbReference type="Pfam" id="PF00069">
    <property type="entry name" value="Pkinase"/>
    <property type="match status" value="1"/>
</dbReference>
<gene>
    <name evidence="2" type="ORF">PDIGIT_LOCUS2467</name>
</gene>
<feature type="domain" description="Protein kinase" evidence="1">
    <location>
        <begin position="1"/>
        <end position="347"/>
    </location>
</feature>
<dbReference type="GO" id="GO:0005634">
    <property type="term" value="C:nucleus"/>
    <property type="evidence" value="ECO:0007669"/>
    <property type="project" value="TreeGrafter"/>
</dbReference>
<reference evidence="2" key="1">
    <citation type="submission" date="2023-01" db="EMBL/GenBank/DDBJ databases">
        <authorList>
            <person name="Van Ghelder C."/>
            <person name="Rancurel C."/>
        </authorList>
    </citation>
    <scope>NUCLEOTIDE SEQUENCE</scope>
    <source>
        <strain evidence="2">CNCM I-4278</strain>
    </source>
</reference>
<dbReference type="GO" id="GO:0005524">
    <property type="term" value="F:ATP binding"/>
    <property type="evidence" value="ECO:0007669"/>
    <property type="project" value="InterPro"/>
</dbReference>